<proteinExistence type="predicted"/>
<protein>
    <submittedName>
        <fullName evidence="2">Uncharacterized protein</fullName>
    </submittedName>
</protein>
<name>A0ABQ7P2A6_9HYPO</name>
<evidence type="ECO:0000256" key="1">
    <source>
        <dbReference type="SAM" id="MobiDB-lite"/>
    </source>
</evidence>
<evidence type="ECO:0000313" key="3">
    <source>
        <dbReference type="Proteomes" id="UP000742024"/>
    </source>
</evidence>
<keyword evidence="3" id="KW-1185">Reference proteome</keyword>
<dbReference type="EMBL" id="SRPR01000516">
    <property type="protein sequence ID" value="KAG5952366.1"/>
    <property type="molecule type" value="Genomic_DNA"/>
</dbReference>
<sequence>MAKETITDELNAMQNPPETPDPLMEIGAVNNATEQGAADTVTNTIDDTAKTNDGLRHDHYTPSDFKMLGFMVESHQF</sequence>
<dbReference type="Proteomes" id="UP000742024">
    <property type="component" value="Unassembled WGS sequence"/>
</dbReference>
<gene>
    <name evidence="2" type="ORF">E4U57_006179</name>
</gene>
<reference evidence="2 3" key="1">
    <citation type="journal article" date="2020" name="bioRxiv">
        <title>Whole genome comparisons of ergot fungi reveals the divergence and evolution of species within the genus Claviceps are the result of varying mechanisms driving genome evolution and host range expansion.</title>
        <authorList>
            <person name="Wyka S.A."/>
            <person name="Mondo S.J."/>
            <person name="Liu M."/>
            <person name="Dettman J."/>
            <person name="Nalam V."/>
            <person name="Broders K.D."/>
        </authorList>
    </citation>
    <scope>NUCLEOTIDE SEQUENCE [LARGE SCALE GENOMIC DNA]</scope>
    <source>
        <strain evidence="2 3">LM583</strain>
    </source>
</reference>
<evidence type="ECO:0000313" key="2">
    <source>
        <dbReference type="EMBL" id="KAG5952366.1"/>
    </source>
</evidence>
<feature type="region of interest" description="Disordered" evidence="1">
    <location>
        <begin position="1"/>
        <end position="21"/>
    </location>
</feature>
<comment type="caution">
    <text evidence="2">The sequence shown here is derived from an EMBL/GenBank/DDBJ whole genome shotgun (WGS) entry which is preliminary data.</text>
</comment>
<accession>A0ABQ7P2A6</accession>
<organism evidence="2 3">
    <name type="scientific">Claviceps arundinis</name>
    <dbReference type="NCBI Taxonomy" id="1623583"/>
    <lineage>
        <taxon>Eukaryota</taxon>
        <taxon>Fungi</taxon>
        <taxon>Dikarya</taxon>
        <taxon>Ascomycota</taxon>
        <taxon>Pezizomycotina</taxon>
        <taxon>Sordariomycetes</taxon>
        <taxon>Hypocreomycetidae</taxon>
        <taxon>Hypocreales</taxon>
        <taxon>Clavicipitaceae</taxon>
        <taxon>Claviceps</taxon>
    </lineage>
</organism>